<evidence type="ECO:0000259" key="1">
    <source>
        <dbReference type="Pfam" id="PF00501"/>
    </source>
</evidence>
<proteinExistence type="predicted"/>
<keyword evidence="4" id="KW-1185">Reference proteome</keyword>
<dbReference type="InterPro" id="IPR000873">
    <property type="entry name" value="AMP-dep_synth/lig_dom"/>
</dbReference>
<dbReference type="InterPro" id="IPR025110">
    <property type="entry name" value="AMP-bd_C"/>
</dbReference>
<feature type="domain" description="AMP-binding enzyme C-terminal" evidence="2">
    <location>
        <begin position="334"/>
        <end position="411"/>
    </location>
</feature>
<dbReference type="RefSeq" id="WP_254167934.1">
    <property type="nucleotide sequence ID" value="NZ_JANAFB010000036.1"/>
</dbReference>
<dbReference type="AlphaFoldDB" id="A0A9X2HG77"/>
<evidence type="ECO:0000313" key="4">
    <source>
        <dbReference type="Proteomes" id="UP001139502"/>
    </source>
</evidence>
<organism evidence="3 4">
    <name type="scientific">Rothia santali</name>
    <dbReference type="NCBI Taxonomy" id="2949643"/>
    <lineage>
        <taxon>Bacteria</taxon>
        <taxon>Bacillati</taxon>
        <taxon>Actinomycetota</taxon>
        <taxon>Actinomycetes</taxon>
        <taxon>Micrococcales</taxon>
        <taxon>Micrococcaceae</taxon>
        <taxon>Rothia</taxon>
    </lineage>
</organism>
<comment type="caution">
    <text evidence="3">The sequence shown here is derived from an EMBL/GenBank/DDBJ whole genome shotgun (WGS) entry which is preliminary data.</text>
</comment>
<dbReference type="InterPro" id="IPR020845">
    <property type="entry name" value="AMP-binding_CS"/>
</dbReference>
<name>A0A9X2HG77_9MICC</name>
<dbReference type="Proteomes" id="UP001139502">
    <property type="component" value="Unassembled WGS sequence"/>
</dbReference>
<dbReference type="Gene3D" id="3.40.50.12780">
    <property type="entry name" value="N-terminal domain of ligase-like"/>
    <property type="match status" value="1"/>
</dbReference>
<dbReference type="InterPro" id="IPR042099">
    <property type="entry name" value="ANL_N_sf"/>
</dbReference>
<dbReference type="PANTHER" id="PTHR43767">
    <property type="entry name" value="LONG-CHAIN-FATTY-ACID--COA LIGASE"/>
    <property type="match status" value="1"/>
</dbReference>
<dbReference type="PANTHER" id="PTHR43767:SF10">
    <property type="entry name" value="SURFACTIN SYNTHASE SUBUNIT 1"/>
    <property type="match status" value="1"/>
</dbReference>
<protein>
    <submittedName>
        <fullName evidence="3">AMP-binding protein</fullName>
    </submittedName>
</protein>
<dbReference type="Pfam" id="PF13193">
    <property type="entry name" value="AMP-binding_C"/>
    <property type="match status" value="1"/>
</dbReference>
<dbReference type="EMBL" id="JANAFB010000036">
    <property type="protein sequence ID" value="MCP3426784.1"/>
    <property type="molecule type" value="Genomic_DNA"/>
</dbReference>
<dbReference type="Gene3D" id="3.30.300.30">
    <property type="match status" value="1"/>
</dbReference>
<accession>A0A9X2HG77</accession>
<dbReference type="InterPro" id="IPR050237">
    <property type="entry name" value="ATP-dep_AMP-bd_enzyme"/>
</dbReference>
<evidence type="ECO:0000259" key="2">
    <source>
        <dbReference type="Pfam" id="PF13193"/>
    </source>
</evidence>
<dbReference type="Pfam" id="PF00501">
    <property type="entry name" value="AMP-binding"/>
    <property type="match status" value="1"/>
</dbReference>
<feature type="domain" description="AMP-dependent synthetase/ligase" evidence="1">
    <location>
        <begin position="51"/>
        <end position="283"/>
    </location>
</feature>
<sequence>LAVLAERDGRRDLRPAASAIAGLPEVRAVLTTDRVRDASLGEERDAVVPAPGAGTVLGSGEAAPGLEGAHPEDLALLTLSGGTTGAPKLIPRTHADYGYNALASARACGVGPDAVYLAVLPVAHNFTMVSPGIVGVLSCGGTLVLCPDPSPTTAFALIERAGVTITSLVPALVAPWLDEARRTRADLGSLSVLQVGGARLDAGTARRVGPELGCALQQVFGMAEGLNCYTAPDAPAETALATQGRPVCPGDEVLVVDEQDLPVPDGRPGELLTRGPYTIRGYYRARELDAVRFTPEGFYRTGDVVVRSPEGDLTVVDRVKDQVNRAGEKIAAPEVEEHLLAHPGVRAAAVVAAPDPDLGERSVAFLVAGSGGSAPGREDLREFLRARGAAGFKVPDEVRAVASLPLTGVGKVDKRRLRELLGEGA</sequence>
<feature type="non-terminal residue" evidence="3">
    <location>
        <position position="1"/>
    </location>
</feature>
<reference evidence="3" key="1">
    <citation type="submission" date="2022-06" db="EMBL/GenBank/DDBJ databases">
        <title>Rothia sp. isolated from sandalwood seedling.</title>
        <authorList>
            <person name="Tuikhar N."/>
            <person name="Kirdat K."/>
            <person name="Thorat V."/>
            <person name="Swetha P."/>
            <person name="Padma S."/>
            <person name="Sundararaj R."/>
            <person name="Yadav A."/>
        </authorList>
    </citation>
    <scope>NUCLEOTIDE SEQUENCE</scope>
    <source>
        <strain evidence="3">AR01</strain>
    </source>
</reference>
<evidence type="ECO:0000313" key="3">
    <source>
        <dbReference type="EMBL" id="MCP3426784.1"/>
    </source>
</evidence>
<dbReference type="GO" id="GO:0016877">
    <property type="term" value="F:ligase activity, forming carbon-sulfur bonds"/>
    <property type="evidence" value="ECO:0007669"/>
    <property type="project" value="UniProtKB-ARBA"/>
</dbReference>
<dbReference type="InterPro" id="IPR045851">
    <property type="entry name" value="AMP-bd_C_sf"/>
</dbReference>
<dbReference type="PROSITE" id="PS00455">
    <property type="entry name" value="AMP_BINDING"/>
    <property type="match status" value="1"/>
</dbReference>
<dbReference type="SUPFAM" id="SSF56801">
    <property type="entry name" value="Acetyl-CoA synthetase-like"/>
    <property type="match status" value="1"/>
</dbReference>
<gene>
    <name evidence="3" type="ORF">NBM05_12415</name>
</gene>